<dbReference type="Pfam" id="PF00884">
    <property type="entry name" value="Sulfatase"/>
    <property type="match status" value="1"/>
</dbReference>
<evidence type="ECO:0000259" key="9">
    <source>
        <dbReference type="Pfam" id="PF00884"/>
    </source>
</evidence>
<dbReference type="GO" id="GO:0009244">
    <property type="term" value="P:lipopolysaccharide core region biosynthetic process"/>
    <property type="evidence" value="ECO:0007669"/>
    <property type="project" value="TreeGrafter"/>
</dbReference>
<keyword evidence="3 10" id="KW-0808">Transferase</keyword>
<evidence type="ECO:0000256" key="4">
    <source>
        <dbReference type="ARBA" id="ARBA00022692"/>
    </source>
</evidence>
<dbReference type="InterPro" id="IPR017850">
    <property type="entry name" value="Alkaline_phosphatase_core_sf"/>
</dbReference>
<evidence type="ECO:0000256" key="2">
    <source>
        <dbReference type="ARBA" id="ARBA00022475"/>
    </source>
</evidence>
<dbReference type="PANTHER" id="PTHR30443:SF4">
    <property type="entry name" value="PHOSPHOETHANOLAMINE TRANSFERASE OPGE-RELATED"/>
    <property type="match status" value="1"/>
</dbReference>
<dbReference type="InterPro" id="IPR000917">
    <property type="entry name" value="Sulfatase_N"/>
</dbReference>
<evidence type="ECO:0000256" key="1">
    <source>
        <dbReference type="ARBA" id="ARBA00004651"/>
    </source>
</evidence>
<dbReference type="Proteomes" id="UP000464318">
    <property type="component" value="Chromosome"/>
</dbReference>
<dbReference type="CDD" id="cd16017">
    <property type="entry name" value="LptA"/>
    <property type="match status" value="1"/>
</dbReference>
<comment type="subcellular location">
    <subcellularLocation>
        <location evidence="1">Cell membrane</location>
        <topology evidence="1">Multi-pass membrane protein</topology>
    </subcellularLocation>
</comment>
<dbReference type="InterPro" id="IPR058130">
    <property type="entry name" value="PEA_transf_C"/>
</dbReference>
<dbReference type="GO" id="GO:0016787">
    <property type="term" value="F:hydrolase activity"/>
    <property type="evidence" value="ECO:0007669"/>
    <property type="project" value="UniProtKB-KW"/>
</dbReference>
<feature type="domain" description="Sulfatase N-terminal" evidence="9">
    <location>
        <begin position="128"/>
        <end position="382"/>
    </location>
</feature>
<reference evidence="10 11" key="1">
    <citation type="submission" date="2018-04" db="EMBL/GenBank/DDBJ databases">
        <title>Characteristic and Complete Genome Sequencing of A Novel Member of Infective Endocarditis Causative Bacteria: Bergeyella cardium QL-PH.</title>
        <authorList>
            <person name="Pan H."/>
            <person name="Sun E."/>
            <person name="Zhang Y."/>
        </authorList>
    </citation>
    <scope>NUCLEOTIDE SEQUENCE [LARGE SCALE GENOMIC DNA]</scope>
    <source>
        <strain evidence="10 11">HPQL</strain>
    </source>
</reference>
<dbReference type="KEGG" id="bcad:DBX24_07630"/>
<evidence type="ECO:0000256" key="6">
    <source>
        <dbReference type="ARBA" id="ARBA00023136"/>
    </source>
</evidence>
<proteinExistence type="inferred from homology"/>
<dbReference type="AlphaFoldDB" id="A0A6P1QVJ3"/>
<accession>A0A6P1QVJ3</accession>
<comment type="similarity">
    <text evidence="7">Belongs to the phosphoethanolamine transferase family.</text>
</comment>
<keyword evidence="2" id="KW-1003">Cell membrane</keyword>
<feature type="transmembrane region" description="Helical" evidence="8">
    <location>
        <begin position="20"/>
        <end position="40"/>
    </location>
</feature>
<name>A0A6P1QVJ3_9FLAO</name>
<dbReference type="GO" id="GO:0005886">
    <property type="term" value="C:plasma membrane"/>
    <property type="evidence" value="ECO:0007669"/>
    <property type="project" value="UniProtKB-SubCell"/>
</dbReference>
<keyword evidence="6 8" id="KW-0472">Membrane</keyword>
<evidence type="ECO:0000256" key="7">
    <source>
        <dbReference type="ARBA" id="ARBA00038481"/>
    </source>
</evidence>
<sequence>MTISILETNVSESLSMVRTLIYPISASLVFYIILLMLFRSGVKDKENLSPKFRKYAVFFSLLWLVMPYAYSLKHTYIKNKGGGVMIKNTFYHLSDFLRANNLRKELEEVKNATVDYQLSRTDTEPVETIVVLVGESQRRQNMSLYGYEKDTTPAELAEKANMLLYQNAYAPAAITNLAVPIALSNINIQHYGREVKQLSDNILNVANHLGYATYWYSTQGGAQGITAIASFAKEKKYINGYDEALLPLLKQILKQGANRKKLIVLHINGSHPYCCDKYPPKEAVWQGGIDECYDNSIRYTDKIIGQIFHLLKDQNASLVYLSDHGQIKEKDTYKHGDYKEAVQVPLFIWYSASVHTKNRGEIISETTPTSVVYPKVLELMGVKNPKTINNAGKYLKLDLQTIDYKNLK</sequence>
<keyword evidence="4 8" id="KW-0812">Transmembrane</keyword>
<dbReference type="EMBL" id="CP029149">
    <property type="protein sequence ID" value="QHN66142.1"/>
    <property type="molecule type" value="Genomic_DNA"/>
</dbReference>
<dbReference type="InterPro" id="IPR040423">
    <property type="entry name" value="PEA_transferase"/>
</dbReference>
<protein>
    <submittedName>
        <fullName evidence="10">Sulfatase-like hydrolase/transferase</fullName>
    </submittedName>
</protein>
<evidence type="ECO:0000256" key="3">
    <source>
        <dbReference type="ARBA" id="ARBA00022679"/>
    </source>
</evidence>
<dbReference type="Gene3D" id="3.40.720.10">
    <property type="entry name" value="Alkaline Phosphatase, subunit A"/>
    <property type="match status" value="1"/>
</dbReference>
<dbReference type="GO" id="GO:0016776">
    <property type="term" value="F:phosphotransferase activity, phosphate group as acceptor"/>
    <property type="evidence" value="ECO:0007669"/>
    <property type="project" value="TreeGrafter"/>
</dbReference>
<feature type="transmembrane region" description="Helical" evidence="8">
    <location>
        <begin position="52"/>
        <end position="70"/>
    </location>
</feature>
<dbReference type="SUPFAM" id="SSF53649">
    <property type="entry name" value="Alkaline phosphatase-like"/>
    <property type="match status" value="1"/>
</dbReference>
<dbReference type="PANTHER" id="PTHR30443">
    <property type="entry name" value="INNER MEMBRANE PROTEIN"/>
    <property type="match status" value="1"/>
</dbReference>
<keyword evidence="5 8" id="KW-1133">Transmembrane helix</keyword>
<evidence type="ECO:0000256" key="8">
    <source>
        <dbReference type="SAM" id="Phobius"/>
    </source>
</evidence>
<organism evidence="10 11">
    <name type="scientific">Bergeyella cardium</name>
    <dbReference type="NCBI Taxonomy" id="1585976"/>
    <lineage>
        <taxon>Bacteria</taxon>
        <taxon>Pseudomonadati</taxon>
        <taxon>Bacteroidota</taxon>
        <taxon>Flavobacteriia</taxon>
        <taxon>Flavobacteriales</taxon>
        <taxon>Weeksellaceae</taxon>
        <taxon>Bergeyella</taxon>
    </lineage>
</organism>
<evidence type="ECO:0000313" key="10">
    <source>
        <dbReference type="EMBL" id="QHN66142.1"/>
    </source>
</evidence>
<keyword evidence="11" id="KW-1185">Reference proteome</keyword>
<dbReference type="OrthoDB" id="9786870at2"/>
<keyword evidence="10" id="KW-0378">Hydrolase</keyword>
<evidence type="ECO:0000313" key="11">
    <source>
        <dbReference type="Proteomes" id="UP000464318"/>
    </source>
</evidence>
<gene>
    <name evidence="10" type="ORF">DBX24_07630</name>
</gene>
<evidence type="ECO:0000256" key="5">
    <source>
        <dbReference type="ARBA" id="ARBA00022989"/>
    </source>
</evidence>